<evidence type="ECO:0000313" key="1">
    <source>
        <dbReference type="EMBL" id="CAN0505503.1"/>
    </source>
</evidence>
<sequence>MEPLWPGSSVLPSLPPPLQHLPLPLVPALSAIRIPGGDEDRPVHRPVQQGLHGLHECVQHLNVAMETLLHPWPCFLPCR</sequence>
<reference evidence="1" key="2">
    <citation type="submission" date="2025-03" db="EMBL/GenBank/DDBJ databases">
        <authorList>
            <consortium name="ELIXIR-Norway"/>
            <consortium name="Elixir Norway"/>
        </authorList>
    </citation>
    <scope>NUCLEOTIDE SEQUENCE</scope>
</reference>
<dbReference type="EMBL" id="OX596088">
    <property type="protein sequence ID" value="CAN0505503.1"/>
    <property type="molecule type" value="Genomic_DNA"/>
</dbReference>
<evidence type="ECO:0000313" key="2">
    <source>
        <dbReference type="Proteomes" id="UP001162501"/>
    </source>
</evidence>
<protein>
    <submittedName>
        <fullName evidence="1">Uncharacterized protein</fullName>
    </submittedName>
</protein>
<organism evidence="1 2">
    <name type="scientific">Rangifer tarandus platyrhynchus</name>
    <name type="common">Svalbard reindeer</name>
    <dbReference type="NCBI Taxonomy" id="3082113"/>
    <lineage>
        <taxon>Eukaryota</taxon>
        <taxon>Metazoa</taxon>
        <taxon>Chordata</taxon>
        <taxon>Craniata</taxon>
        <taxon>Vertebrata</taxon>
        <taxon>Euteleostomi</taxon>
        <taxon>Mammalia</taxon>
        <taxon>Eutheria</taxon>
        <taxon>Laurasiatheria</taxon>
        <taxon>Artiodactyla</taxon>
        <taxon>Ruminantia</taxon>
        <taxon>Pecora</taxon>
        <taxon>Cervidae</taxon>
        <taxon>Odocoileinae</taxon>
        <taxon>Rangifer</taxon>
    </lineage>
</organism>
<name>A0AC59ZSI0_RANTA</name>
<feature type="non-terminal residue" evidence="1">
    <location>
        <position position="79"/>
    </location>
</feature>
<feature type="non-terminal residue" evidence="1">
    <location>
        <position position="1"/>
    </location>
</feature>
<accession>A0AC59ZSI0</accession>
<proteinExistence type="predicted"/>
<reference evidence="1" key="1">
    <citation type="submission" date="2023-05" db="EMBL/GenBank/DDBJ databases">
        <authorList>
            <consortium name="ELIXIR-Norway"/>
        </authorList>
    </citation>
    <scope>NUCLEOTIDE SEQUENCE</scope>
</reference>
<dbReference type="Proteomes" id="UP001162501">
    <property type="component" value="Chromosome 4"/>
</dbReference>
<gene>
    <name evidence="1" type="ORF">MRATA1EN22A_LOCUS22548</name>
</gene>